<accession>A0ACC0ZV68</accession>
<sequence>MSVTKFYLPKSSLKSIYNQLKTELRITTPQFSLADYLRLLESCIQSKALIKGKKIHQQLLKDNNTHIKNPLVLEKLARLYVNCNEIEVARRVFDTIHEPNVALWNFMIRAYAWNGPLERALDLYYKMIQLGIEPTKFTFPFVLKACAGLRAINDGEEIHGHVKRLGLDKDIYVCTSLIDLYAKCGVLTRAKEVFDGMFCRDIVAWNAMIAGFSLHVLPTVAAANVLDQGKAMHGYAVRRGFSNDVVLGTGLLDMYAKCQCIFYAKRISDLLEVKNEISWSAIIGAYVTCDLPRGALELFDQMVSENVMNLTAVTLGTVLRACAKLTDLSEGRRIHCLSLKTGFASDIMVGNTLLSMYAKCGIIDEAVRFFDEMDKKDTVSYSAYYLWMFAKWLCTRGFMYIPSDAVVWN</sequence>
<organism evidence="1 2">
    <name type="scientific">Pistacia atlantica</name>
    <dbReference type="NCBI Taxonomy" id="434234"/>
    <lineage>
        <taxon>Eukaryota</taxon>
        <taxon>Viridiplantae</taxon>
        <taxon>Streptophyta</taxon>
        <taxon>Embryophyta</taxon>
        <taxon>Tracheophyta</taxon>
        <taxon>Spermatophyta</taxon>
        <taxon>Magnoliopsida</taxon>
        <taxon>eudicotyledons</taxon>
        <taxon>Gunneridae</taxon>
        <taxon>Pentapetalae</taxon>
        <taxon>rosids</taxon>
        <taxon>malvids</taxon>
        <taxon>Sapindales</taxon>
        <taxon>Anacardiaceae</taxon>
        <taxon>Pistacia</taxon>
    </lineage>
</organism>
<dbReference type="EMBL" id="CM047909">
    <property type="protein sequence ID" value="KAJ0079085.1"/>
    <property type="molecule type" value="Genomic_DNA"/>
</dbReference>
<dbReference type="Proteomes" id="UP001164250">
    <property type="component" value="Chromosome 13"/>
</dbReference>
<comment type="caution">
    <text evidence="1">The sequence shown here is derived from an EMBL/GenBank/DDBJ whole genome shotgun (WGS) entry which is preliminary data.</text>
</comment>
<name>A0ACC0ZV68_9ROSI</name>
<evidence type="ECO:0000313" key="1">
    <source>
        <dbReference type="EMBL" id="KAJ0079085.1"/>
    </source>
</evidence>
<proteinExistence type="predicted"/>
<keyword evidence="2" id="KW-1185">Reference proteome</keyword>
<evidence type="ECO:0000313" key="2">
    <source>
        <dbReference type="Proteomes" id="UP001164250"/>
    </source>
</evidence>
<protein>
    <submittedName>
        <fullName evidence="1">Uncharacterized protein</fullName>
    </submittedName>
</protein>
<gene>
    <name evidence="1" type="ORF">Patl1_23137</name>
</gene>
<reference evidence="2" key="1">
    <citation type="journal article" date="2023" name="G3 (Bethesda)">
        <title>Genome assembly and association tests identify interacting loci associated with vigor, precocity, and sex in interspecific pistachio rootstocks.</title>
        <authorList>
            <person name="Palmer W."/>
            <person name="Jacygrad E."/>
            <person name="Sagayaradj S."/>
            <person name="Cavanaugh K."/>
            <person name="Han R."/>
            <person name="Bertier L."/>
            <person name="Beede B."/>
            <person name="Kafkas S."/>
            <person name="Golino D."/>
            <person name="Preece J."/>
            <person name="Michelmore R."/>
        </authorList>
    </citation>
    <scope>NUCLEOTIDE SEQUENCE [LARGE SCALE GENOMIC DNA]</scope>
</reference>